<dbReference type="AlphaFoldDB" id="A0A7X3F1J3"/>
<dbReference type="Proteomes" id="UP000440965">
    <property type="component" value="Unassembled WGS sequence"/>
</dbReference>
<name>A0A7X3F1J3_9PSED</name>
<dbReference type="EMBL" id="WEIK01000006">
    <property type="protein sequence ID" value="MVF49412.1"/>
    <property type="molecule type" value="Genomic_DNA"/>
</dbReference>
<protein>
    <recommendedName>
        <fullName evidence="3">Major capsid protein</fullName>
    </recommendedName>
</protein>
<reference evidence="1 2" key="1">
    <citation type="submission" date="2019-10" db="EMBL/GenBank/DDBJ databases">
        <title>XDR Pseudomonas monteilii producing IMP-16 from LCR.</title>
        <authorList>
            <person name="Ballaben A."/>
            <person name="Doi Y."/>
        </authorList>
    </citation>
    <scope>NUCLEOTIDE SEQUENCE [LARGE SCALE GENOMIC DNA]</scope>
    <source>
        <strain evidence="1 2">597/14</strain>
    </source>
</reference>
<gene>
    <name evidence="1" type="ORF">F9Z43_08790</name>
</gene>
<sequence>MALSDMEVFNTYFMPATIETLAQMVERFNAASGGAILLTTEGFDGDFLQTSFYAGLAGARRRVNRYGNNGNVNAVDLTQLKHNTVKVAGGFGPVRYEPSQMTWLRKPTAEGVEVASRYFAESLLQDQLNTAIAALVAGIGNQGAAAVVDVSGTKKVDYIAVNDSHALFGDHSSQLIAQVMDGAQFHAFVGQNLTNAEQLFKSDAVRVVDILGRLVVVTDAPALYSAAVADPAAPAKRRVLSLAQGAATVHDARDLISNIETSNGKERIETTLQIDYSFGVGLRGYAWDVANGGASPDDAALATGSNWDKVATSIKHTAGVMAIGQA</sequence>
<dbReference type="InterPro" id="IPR045404">
    <property type="entry name" value="Gp13-like"/>
</dbReference>
<organism evidence="1 2">
    <name type="scientific">Pseudomonas monteilii</name>
    <dbReference type="NCBI Taxonomy" id="76759"/>
    <lineage>
        <taxon>Bacteria</taxon>
        <taxon>Pseudomonadati</taxon>
        <taxon>Pseudomonadota</taxon>
        <taxon>Gammaproteobacteria</taxon>
        <taxon>Pseudomonadales</taxon>
        <taxon>Pseudomonadaceae</taxon>
        <taxon>Pseudomonas</taxon>
    </lineage>
</organism>
<evidence type="ECO:0008006" key="3">
    <source>
        <dbReference type="Google" id="ProtNLM"/>
    </source>
</evidence>
<evidence type="ECO:0000313" key="2">
    <source>
        <dbReference type="Proteomes" id="UP000440965"/>
    </source>
</evidence>
<proteinExistence type="predicted"/>
<evidence type="ECO:0000313" key="1">
    <source>
        <dbReference type="EMBL" id="MVF49412.1"/>
    </source>
</evidence>
<dbReference type="Pfam" id="PF20036">
    <property type="entry name" value="Gp13-like"/>
    <property type="match status" value="1"/>
</dbReference>
<dbReference type="RefSeq" id="WP_044039734.1">
    <property type="nucleotide sequence ID" value="NZ_JBFUNT010000002.1"/>
</dbReference>
<comment type="caution">
    <text evidence="1">The sequence shown here is derived from an EMBL/GenBank/DDBJ whole genome shotgun (WGS) entry which is preliminary data.</text>
</comment>
<accession>A0A7X3F1J3</accession>